<dbReference type="EMBL" id="CP012526">
    <property type="protein sequence ID" value="ALC46885.1"/>
    <property type="molecule type" value="Genomic_DNA"/>
</dbReference>
<sequence length="167" mass="17757">MPEEFYALKQLQQQQSVHDDSQLNAIDETRCSSSSNSSQLVGQVAAAPTDHKLQLKKLKFRREMHALALEGGDGARGYCSCDEQWTNSSSPTSTTTSATMSPTLPNGNANASGSGNSGNGNGIVKMAALKQRNANANAKPNGSGSGSGSRLKQQHHVRFSDEKNFSD</sequence>
<feature type="compositionally biased region" description="Low complexity" evidence="1">
    <location>
        <begin position="88"/>
        <end position="114"/>
    </location>
</feature>
<evidence type="ECO:0000256" key="1">
    <source>
        <dbReference type="SAM" id="MobiDB-lite"/>
    </source>
</evidence>
<dbReference type="OMA" id="KFRREMH"/>
<evidence type="ECO:0000313" key="2">
    <source>
        <dbReference type="EMBL" id="ALC46885.1"/>
    </source>
</evidence>
<dbReference type="Proteomes" id="UP000494163">
    <property type="component" value="Chromosome 3R"/>
</dbReference>
<gene>
    <name evidence="2" type="ORF">Dbus_chr3Rg1635</name>
</gene>
<name>A0A0M4ER21_DROBS</name>
<protein>
    <submittedName>
        <fullName evidence="2">Maker213</fullName>
    </submittedName>
</protein>
<dbReference type="AlphaFoldDB" id="A0A0M4ER21"/>
<organism evidence="2 3">
    <name type="scientific">Drosophila busckii</name>
    <name type="common">Fruit fly</name>
    <dbReference type="NCBI Taxonomy" id="30019"/>
    <lineage>
        <taxon>Eukaryota</taxon>
        <taxon>Metazoa</taxon>
        <taxon>Ecdysozoa</taxon>
        <taxon>Arthropoda</taxon>
        <taxon>Hexapoda</taxon>
        <taxon>Insecta</taxon>
        <taxon>Pterygota</taxon>
        <taxon>Neoptera</taxon>
        <taxon>Endopterygota</taxon>
        <taxon>Diptera</taxon>
        <taxon>Brachycera</taxon>
        <taxon>Muscomorpha</taxon>
        <taxon>Ephydroidea</taxon>
        <taxon>Drosophilidae</taxon>
        <taxon>Drosophila</taxon>
    </lineage>
</organism>
<keyword evidence="3" id="KW-1185">Reference proteome</keyword>
<feature type="region of interest" description="Disordered" evidence="1">
    <location>
        <begin position="81"/>
        <end position="167"/>
    </location>
</feature>
<proteinExistence type="predicted"/>
<feature type="region of interest" description="Disordered" evidence="1">
    <location>
        <begin position="1"/>
        <end position="20"/>
    </location>
</feature>
<evidence type="ECO:0000313" key="3">
    <source>
        <dbReference type="Proteomes" id="UP000494163"/>
    </source>
</evidence>
<feature type="compositionally biased region" description="Polar residues" evidence="1">
    <location>
        <begin position="132"/>
        <end position="142"/>
    </location>
</feature>
<feature type="compositionally biased region" description="Basic and acidic residues" evidence="1">
    <location>
        <begin position="158"/>
        <end position="167"/>
    </location>
</feature>
<reference evidence="2 3" key="1">
    <citation type="submission" date="2015-08" db="EMBL/GenBank/DDBJ databases">
        <title>Ancestral chromatin configuration constrains chromatin evolution on differentiating sex chromosomes in Drosophila.</title>
        <authorList>
            <person name="Zhou Q."/>
            <person name="Bachtrog D."/>
        </authorList>
    </citation>
    <scope>NUCLEOTIDE SEQUENCE [LARGE SCALE GENOMIC DNA]</scope>
    <source>
        <tissue evidence="2">Whole larvae</tissue>
    </source>
</reference>
<accession>A0A0M4ER21</accession>